<proteinExistence type="predicted"/>
<evidence type="ECO:0000313" key="2">
    <source>
        <dbReference type="EMBL" id="ADL34529.1"/>
    </source>
</evidence>
<gene>
    <name evidence="2" type="ordered locus">bpr_I1793</name>
</gene>
<feature type="transmembrane region" description="Helical" evidence="1">
    <location>
        <begin position="6"/>
        <end position="22"/>
    </location>
</feature>
<reference evidence="2 3" key="1">
    <citation type="journal article" date="2010" name="PLoS ONE">
        <title>The glycobiome of the rumen bacterium Butyrivibrio proteoclasticus B316(T) highlights adaptation to a polysaccharide-rich environment.</title>
        <authorList>
            <person name="Kelly W.J."/>
            <person name="Leahy S.C."/>
            <person name="Altermann E."/>
            <person name="Yeoman C.J."/>
            <person name="Dunne J.C."/>
            <person name="Kong Z."/>
            <person name="Pacheco D.M."/>
            <person name="Li D."/>
            <person name="Noel S.J."/>
            <person name="Moon C.D."/>
            <person name="Cookson A.L."/>
            <person name="Attwood G.T."/>
        </authorList>
    </citation>
    <scope>NUCLEOTIDE SEQUENCE [LARGE SCALE GENOMIC DNA]</scope>
    <source>
        <strain evidence="3">ATCC 51982 / DSM 14932 / B316</strain>
    </source>
</reference>
<keyword evidence="1" id="KW-1133">Transmembrane helix</keyword>
<evidence type="ECO:0000256" key="1">
    <source>
        <dbReference type="SAM" id="Phobius"/>
    </source>
</evidence>
<dbReference type="KEGG" id="bpb:bpr_I1793"/>
<protein>
    <submittedName>
        <fullName evidence="2">Uncharacterized protein</fullName>
    </submittedName>
</protein>
<dbReference type="Proteomes" id="UP000001299">
    <property type="component" value="Chromosome 1"/>
</dbReference>
<keyword evidence="3" id="KW-1185">Reference proteome</keyword>
<sequence>MIGYVLLAVHILIVLIAFFLKRKGIMKIDHLMMVIILCIPFWGMLSAVMISIMIRFNRVGRNSKDLEVMHGNTESEGSLLVEAPESANVVPLEDALIMDDSATKRSVMLDVLMSDTNDYLSVLSQARMNEDVEVVHYATTAMVELSKDYELRLQSYSSEYARDPEKEGLLDEYIMFLEQYISSNIIQGQLLEIQKNTLMQLLMEKVNRNPSPETYERFIMALLENKQFSIADEALNRMEKAYPGDDRAFKLRFRFYYETGSGGALREMIARVRDSDEYYSREIRDLVNLWDDQREGVGA</sequence>
<feature type="transmembrane region" description="Helical" evidence="1">
    <location>
        <begin position="34"/>
        <end position="54"/>
    </location>
</feature>
<organism evidence="2 3">
    <name type="scientific">Butyrivibrio proteoclasticus (strain ATCC 51982 / DSM 14932 / B316)</name>
    <name type="common">Clostridium proteoclasticum</name>
    <dbReference type="NCBI Taxonomy" id="515622"/>
    <lineage>
        <taxon>Bacteria</taxon>
        <taxon>Bacillati</taxon>
        <taxon>Bacillota</taxon>
        <taxon>Clostridia</taxon>
        <taxon>Lachnospirales</taxon>
        <taxon>Lachnospiraceae</taxon>
        <taxon>Butyrivibrio</taxon>
    </lineage>
</organism>
<dbReference type="eggNOG" id="ENOG502Z7J7">
    <property type="taxonomic scope" value="Bacteria"/>
</dbReference>
<dbReference type="HOGENOM" id="CLU_075255_0_0_9"/>
<name>E0RVB0_BUTPB</name>
<dbReference type="AlphaFoldDB" id="E0RVB0"/>
<dbReference type="EMBL" id="CP001810">
    <property type="protein sequence ID" value="ADL34529.1"/>
    <property type="molecule type" value="Genomic_DNA"/>
</dbReference>
<accession>E0RVB0</accession>
<keyword evidence="1" id="KW-0812">Transmembrane</keyword>
<evidence type="ECO:0000313" key="3">
    <source>
        <dbReference type="Proteomes" id="UP000001299"/>
    </source>
</evidence>
<keyword evidence="1" id="KW-0472">Membrane</keyword>
<dbReference type="STRING" id="515622.bpr_I1793"/>